<evidence type="ECO:0000313" key="3">
    <source>
        <dbReference type="Proteomes" id="UP000555448"/>
    </source>
</evidence>
<organism evidence="2 3">
    <name type="scientific">Novosphingobium chloroacetimidivorans</name>
    <dbReference type="NCBI Taxonomy" id="1428314"/>
    <lineage>
        <taxon>Bacteria</taxon>
        <taxon>Pseudomonadati</taxon>
        <taxon>Pseudomonadota</taxon>
        <taxon>Alphaproteobacteria</taxon>
        <taxon>Sphingomonadales</taxon>
        <taxon>Sphingomonadaceae</taxon>
        <taxon>Novosphingobium</taxon>
    </lineage>
</organism>
<accession>A0A7W7NXN0</accession>
<keyword evidence="3" id="KW-1185">Reference proteome</keyword>
<evidence type="ECO:0000256" key="1">
    <source>
        <dbReference type="SAM" id="Phobius"/>
    </source>
</evidence>
<keyword evidence="1" id="KW-1133">Transmembrane helix</keyword>
<dbReference type="AlphaFoldDB" id="A0A7W7NXN0"/>
<name>A0A7W7NXN0_9SPHN</name>
<evidence type="ECO:0000313" key="2">
    <source>
        <dbReference type="EMBL" id="MBB4860526.1"/>
    </source>
</evidence>
<dbReference type="InterPro" id="IPR007973">
    <property type="entry name" value="Pilus_assembly_TraE"/>
</dbReference>
<dbReference type="Proteomes" id="UP000555448">
    <property type="component" value="Unassembled WGS sequence"/>
</dbReference>
<dbReference type="EMBL" id="JACHLR010000024">
    <property type="protein sequence ID" value="MBB4860526.1"/>
    <property type="molecule type" value="Genomic_DNA"/>
</dbReference>
<keyword evidence="1" id="KW-0812">Transmembrane</keyword>
<dbReference type="RefSeq" id="WP_184249465.1">
    <property type="nucleotide sequence ID" value="NZ_JACHLR010000024.1"/>
</dbReference>
<comment type="caution">
    <text evidence="2">The sequence shown here is derived from an EMBL/GenBank/DDBJ whole genome shotgun (WGS) entry which is preliminary data.</text>
</comment>
<keyword evidence="1" id="KW-0472">Membrane</keyword>
<gene>
    <name evidence="2" type="ORF">HNO88_003870</name>
</gene>
<protein>
    <submittedName>
        <fullName evidence="2">Conjugal transfer pilus assembly protein TraE</fullName>
    </submittedName>
</protein>
<feature type="transmembrane region" description="Helical" evidence="1">
    <location>
        <begin position="20"/>
        <end position="38"/>
    </location>
</feature>
<dbReference type="Pfam" id="PF05309">
    <property type="entry name" value="TraE"/>
    <property type="match status" value="1"/>
</dbReference>
<proteinExistence type="predicted"/>
<sequence length="189" mass="21031">MDITHAHLSSQRVLKQRNMLAIVAVALAAVILILFTMASTRDREIVLQPISRSPLTLSSAGVSHEYLEMVTRDVALLALNRSPETLKYWMDNILEVTDPSSRGALKRDLLKIVTEQRGSQITQFFTINYIRSDPEALTSEVVGVLHTVAGSKEVTAQPKTFRFTWTYTGVSLKLLGFGIVEKVEKTDAD</sequence>
<reference evidence="2 3" key="1">
    <citation type="submission" date="2020-08" db="EMBL/GenBank/DDBJ databases">
        <title>Functional genomics of gut bacteria from endangered species of beetles.</title>
        <authorList>
            <person name="Carlos-Shanley C."/>
        </authorList>
    </citation>
    <scope>NUCLEOTIDE SEQUENCE [LARGE SCALE GENOMIC DNA]</scope>
    <source>
        <strain evidence="2 3">S00245</strain>
    </source>
</reference>